<dbReference type="CDD" id="cd07346">
    <property type="entry name" value="ABC_6TM_exporters"/>
    <property type="match status" value="1"/>
</dbReference>
<proteinExistence type="predicted"/>
<dbReference type="GO" id="GO:0016887">
    <property type="term" value="F:ATP hydrolysis activity"/>
    <property type="evidence" value="ECO:0007669"/>
    <property type="project" value="InterPro"/>
</dbReference>
<dbReference type="PANTHER" id="PTHR43394">
    <property type="entry name" value="ATP-DEPENDENT PERMEASE MDL1, MITOCHONDRIAL"/>
    <property type="match status" value="1"/>
</dbReference>
<evidence type="ECO:0000259" key="9">
    <source>
        <dbReference type="PROSITE" id="PS50929"/>
    </source>
</evidence>
<dbReference type="Pfam" id="PF00005">
    <property type="entry name" value="ABC_tran"/>
    <property type="match status" value="1"/>
</dbReference>
<evidence type="ECO:0000259" key="8">
    <source>
        <dbReference type="PROSITE" id="PS50893"/>
    </source>
</evidence>
<dbReference type="InterPro" id="IPR027417">
    <property type="entry name" value="P-loop_NTPase"/>
</dbReference>
<dbReference type="PANTHER" id="PTHR43394:SF1">
    <property type="entry name" value="ATP-BINDING CASSETTE SUB-FAMILY B MEMBER 10, MITOCHONDRIAL"/>
    <property type="match status" value="1"/>
</dbReference>
<evidence type="ECO:0000256" key="6">
    <source>
        <dbReference type="ARBA" id="ARBA00023136"/>
    </source>
</evidence>
<evidence type="ECO:0000256" key="7">
    <source>
        <dbReference type="SAM" id="Phobius"/>
    </source>
</evidence>
<dbReference type="SUPFAM" id="SSF52540">
    <property type="entry name" value="P-loop containing nucleoside triphosphate hydrolases"/>
    <property type="match status" value="1"/>
</dbReference>
<dbReference type="InterPro" id="IPR003593">
    <property type="entry name" value="AAA+_ATPase"/>
</dbReference>
<dbReference type="InterPro" id="IPR011527">
    <property type="entry name" value="ABC1_TM_dom"/>
</dbReference>
<comment type="subcellular location">
    <subcellularLocation>
        <location evidence="1">Cell membrane</location>
        <topology evidence="1">Multi-pass membrane protein</topology>
    </subcellularLocation>
</comment>
<feature type="transmembrane region" description="Helical" evidence="7">
    <location>
        <begin position="76"/>
        <end position="97"/>
    </location>
</feature>
<gene>
    <name evidence="10" type="ORF">SAMN04489740_2470</name>
</gene>
<dbReference type="PROSITE" id="PS50929">
    <property type="entry name" value="ABC_TM1F"/>
    <property type="match status" value="1"/>
</dbReference>
<keyword evidence="2 7" id="KW-0812">Transmembrane</keyword>
<feature type="domain" description="ABC transmembrane type-1" evidence="9">
    <location>
        <begin position="44"/>
        <end position="326"/>
    </location>
</feature>
<feature type="transmembrane region" description="Helical" evidence="7">
    <location>
        <begin position="42"/>
        <end position="64"/>
    </location>
</feature>
<dbReference type="Proteomes" id="UP000182725">
    <property type="component" value="Unassembled WGS sequence"/>
</dbReference>
<evidence type="ECO:0000256" key="5">
    <source>
        <dbReference type="ARBA" id="ARBA00022989"/>
    </source>
</evidence>
<feature type="transmembrane region" description="Helical" evidence="7">
    <location>
        <begin position="273"/>
        <end position="290"/>
    </location>
</feature>
<keyword evidence="3" id="KW-0547">Nucleotide-binding</keyword>
<evidence type="ECO:0000256" key="3">
    <source>
        <dbReference type="ARBA" id="ARBA00022741"/>
    </source>
</evidence>
<evidence type="ECO:0000256" key="2">
    <source>
        <dbReference type="ARBA" id="ARBA00022692"/>
    </source>
</evidence>
<dbReference type="Pfam" id="PF00664">
    <property type="entry name" value="ABC_membrane"/>
    <property type="match status" value="1"/>
</dbReference>
<dbReference type="InterPro" id="IPR003439">
    <property type="entry name" value="ABC_transporter-like_ATP-bd"/>
</dbReference>
<keyword evidence="4 10" id="KW-0067">ATP-binding</keyword>
<feature type="transmembrane region" description="Helical" evidence="7">
    <location>
        <begin position="158"/>
        <end position="177"/>
    </location>
</feature>
<evidence type="ECO:0000256" key="1">
    <source>
        <dbReference type="ARBA" id="ARBA00004651"/>
    </source>
</evidence>
<dbReference type="Gene3D" id="3.40.50.300">
    <property type="entry name" value="P-loop containing nucleotide triphosphate hydrolases"/>
    <property type="match status" value="1"/>
</dbReference>
<feature type="domain" description="ABC transporter" evidence="8">
    <location>
        <begin position="366"/>
        <end position="600"/>
    </location>
</feature>
<dbReference type="AlphaFoldDB" id="A0A1H5LI25"/>
<dbReference type="SUPFAM" id="SSF90123">
    <property type="entry name" value="ABC transporter transmembrane region"/>
    <property type="match status" value="1"/>
</dbReference>
<evidence type="ECO:0000313" key="10">
    <source>
        <dbReference type="EMBL" id="SEE76649.1"/>
    </source>
</evidence>
<dbReference type="InterPro" id="IPR036640">
    <property type="entry name" value="ABC1_TM_sf"/>
</dbReference>
<protein>
    <submittedName>
        <fullName evidence="10">ATP-binding cassette, subfamily C</fullName>
    </submittedName>
</protein>
<dbReference type="EMBL" id="FNTV01000001">
    <property type="protein sequence ID" value="SEE76649.1"/>
    <property type="molecule type" value="Genomic_DNA"/>
</dbReference>
<reference evidence="10 11" key="1">
    <citation type="submission" date="2016-10" db="EMBL/GenBank/DDBJ databases">
        <authorList>
            <person name="de Groot N.N."/>
        </authorList>
    </citation>
    <scope>NUCLEOTIDE SEQUENCE [LARGE SCALE GENOMIC DNA]</scope>
    <source>
        <strain evidence="10 11">DSM 22274</strain>
    </source>
</reference>
<evidence type="ECO:0000256" key="4">
    <source>
        <dbReference type="ARBA" id="ARBA00022840"/>
    </source>
</evidence>
<dbReference type="SMART" id="SM00382">
    <property type="entry name" value="AAA"/>
    <property type="match status" value="1"/>
</dbReference>
<dbReference type="InterPro" id="IPR039421">
    <property type="entry name" value="Type_1_exporter"/>
</dbReference>
<name>A0A1H5LI25_9MICC</name>
<dbReference type="RefSeq" id="WP_074711816.1">
    <property type="nucleotide sequence ID" value="NZ_FNTV01000001.1"/>
</dbReference>
<dbReference type="PROSITE" id="PS50893">
    <property type="entry name" value="ABC_TRANSPORTER_2"/>
    <property type="match status" value="1"/>
</dbReference>
<keyword evidence="5 7" id="KW-1133">Transmembrane helix</keyword>
<dbReference type="GO" id="GO:0005524">
    <property type="term" value="F:ATP binding"/>
    <property type="evidence" value="ECO:0007669"/>
    <property type="project" value="UniProtKB-KW"/>
</dbReference>
<organism evidence="10 11">
    <name type="scientific">Arthrobacter alpinus</name>
    <dbReference type="NCBI Taxonomy" id="656366"/>
    <lineage>
        <taxon>Bacteria</taxon>
        <taxon>Bacillati</taxon>
        <taxon>Actinomycetota</taxon>
        <taxon>Actinomycetes</taxon>
        <taxon>Micrococcales</taxon>
        <taxon>Micrococcaceae</taxon>
        <taxon>Arthrobacter</taxon>
    </lineage>
</organism>
<dbReference type="GO" id="GO:0005886">
    <property type="term" value="C:plasma membrane"/>
    <property type="evidence" value="ECO:0007669"/>
    <property type="project" value="UniProtKB-SubCell"/>
</dbReference>
<feature type="transmembrane region" description="Helical" evidence="7">
    <location>
        <begin position="183"/>
        <end position="202"/>
    </location>
</feature>
<accession>A0A1H5LI25</accession>
<keyword evidence="6 7" id="KW-0472">Membrane</keyword>
<sequence length="608" mass="62421">MPSKQETRAEPLKATAAAGLPIAGTRATWKHALRVFSRRKGLLALMVATLLAGSATGLLVPAVLGWMVDIAGRGELAGALLPAAGVLLAAALASAALNSWGSIAMAKLGQHGLAELREEVFATALAQPSEDLERAGSGDLISRVSHDVEAVNEAIGSILPSFISALFTISLTIVGLGAIDPRFAIAALLGTPIHIFALRSFLRASGPLYRSVRVAESQRGQHLLEATSGVHTVRALGHGSRHLARIARSSLEAIGLVMQTVVIRTRFQGRLNVAELIGLCSILAVGYWLVGNGSVSVGAATAAALFFHRLFGPIGVILMNVDDLQLAGAGLSRLVGVLQGAVGSAADLPKNDGGALTRRGSAPGGIVLMGIDAGYLPGQNILSGLDLHVREGEHIALVGASGAGKTTLARVIAGSLDPTAGSLSWNGASYGAAEESPGLGRSAVLISQDIHVFSGTVADNLRLAAPNASDAELLKELAAAGADWVAALPQGLSTVVGGGGFALTGDRAQHLALVRALLSDAPVLVLDEATAEDGSRSSQLLEQAALRAVRGRTAISVAHRLSQAAQADRILVMDEGRIIDAGTHAELLSRDGLYARLWRAWTGNRAGG</sequence>
<dbReference type="GO" id="GO:0015421">
    <property type="term" value="F:ABC-type oligopeptide transporter activity"/>
    <property type="evidence" value="ECO:0007669"/>
    <property type="project" value="TreeGrafter"/>
</dbReference>
<evidence type="ECO:0000313" key="11">
    <source>
        <dbReference type="Proteomes" id="UP000182725"/>
    </source>
</evidence>
<dbReference type="Gene3D" id="1.20.1560.10">
    <property type="entry name" value="ABC transporter type 1, transmembrane domain"/>
    <property type="match status" value="1"/>
</dbReference>